<gene>
    <name evidence="5" type="ordered locus">CENSYa_1226</name>
</gene>
<dbReference type="STRING" id="414004.CENSYa_1226"/>
<reference evidence="5 6" key="1">
    <citation type="journal article" date="2006" name="Proc. Natl. Acad. Sci. U.S.A.">
        <title>Genomic analysis of the uncultivated marine crenarchaeote Cenarchaeum symbiosum.</title>
        <authorList>
            <person name="Hallam S.J."/>
            <person name="Konstantinidis K.T."/>
            <person name="Putnam N."/>
            <person name="Schleper C."/>
            <person name="Watanabe Y."/>
            <person name="Sugahara J."/>
            <person name="Preston C."/>
            <person name="de la Torre J."/>
            <person name="Richardson P.M."/>
            <person name="DeLong E.F."/>
        </authorList>
    </citation>
    <scope>NUCLEOTIDE SEQUENCE [LARGE SCALE GENOMIC DNA]</scope>
    <source>
        <strain evidence="6">A</strain>
    </source>
</reference>
<organism evidence="5 6">
    <name type="scientific">Cenarchaeum symbiosum (strain A)</name>
    <dbReference type="NCBI Taxonomy" id="414004"/>
    <lineage>
        <taxon>Archaea</taxon>
        <taxon>Nitrososphaerota</taxon>
        <taxon>Candidatus Cenarchaeales</taxon>
        <taxon>Candidatus Cenarchaeaceae</taxon>
        <taxon>Candidatus Cenarchaeum</taxon>
    </lineage>
</organism>
<keyword evidence="6" id="KW-1185">Reference proteome</keyword>
<dbReference type="InterPro" id="IPR017871">
    <property type="entry name" value="ABC_transporter-like_CS"/>
</dbReference>
<dbReference type="GO" id="GO:0016887">
    <property type="term" value="F:ATP hydrolysis activity"/>
    <property type="evidence" value="ECO:0007669"/>
    <property type="project" value="InterPro"/>
</dbReference>
<dbReference type="CDD" id="cd03219">
    <property type="entry name" value="ABC_Mj1267_LivG_branched"/>
    <property type="match status" value="1"/>
</dbReference>
<evidence type="ECO:0000256" key="1">
    <source>
        <dbReference type="ARBA" id="ARBA00022448"/>
    </source>
</evidence>
<evidence type="ECO:0000313" key="6">
    <source>
        <dbReference type="Proteomes" id="UP000000758"/>
    </source>
</evidence>
<accession>A0RWY3</accession>
<keyword evidence="2" id="KW-0547">Nucleotide-binding</keyword>
<name>A0RWY3_CENSY</name>
<keyword evidence="1" id="KW-0813">Transport</keyword>
<evidence type="ECO:0000259" key="4">
    <source>
        <dbReference type="PROSITE" id="PS50893"/>
    </source>
</evidence>
<dbReference type="PROSITE" id="PS00211">
    <property type="entry name" value="ABC_TRANSPORTER_1"/>
    <property type="match status" value="1"/>
</dbReference>
<dbReference type="PROSITE" id="PS50893">
    <property type="entry name" value="ABC_TRANSPORTER_2"/>
    <property type="match status" value="1"/>
</dbReference>
<dbReference type="Pfam" id="PF00005">
    <property type="entry name" value="ABC_tran"/>
    <property type="match status" value="1"/>
</dbReference>
<evidence type="ECO:0000256" key="2">
    <source>
        <dbReference type="ARBA" id="ARBA00022741"/>
    </source>
</evidence>
<protein>
    <submittedName>
        <fullName evidence="5">ABC-type branched-chain amino acid transport system, ATPase component</fullName>
    </submittedName>
</protein>
<proteinExistence type="predicted"/>
<sequence length="243" mass="26366">MIQISDVTKSFGGNKAVDGATFDVEPNKVNLLIGANGSGKTTIINMISGLLHPDSGSITDEGADITHYTPDRIYHRGIMRTFQTPRLFAELSVMENMLMAAKIDESFRHALLPSKWSAAQREARKKATEILESLGMGELGGSLAYNLSGGQIKLLELAKGLMARPRTILLDEPIAGIAPALAHKIFKTIRGLAASMTFLIVEHRLDIALGYSDRVIVLDDGRVIAVDAPDHVLSNEKVVESYL</sequence>
<dbReference type="GO" id="GO:0005886">
    <property type="term" value="C:plasma membrane"/>
    <property type="evidence" value="ECO:0007669"/>
    <property type="project" value="TreeGrafter"/>
</dbReference>
<dbReference type="InterPro" id="IPR027417">
    <property type="entry name" value="P-loop_NTPase"/>
</dbReference>
<dbReference type="SUPFAM" id="SSF52540">
    <property type="entry name" value="P-loop containing nucleoside triphosphate hydrolases"/>
    <property type="match status" value="1"/>
</dbReference>
<feature type="domain" description="ABC transporter" evidence="4">
    <location>
        <begin position="2"/>
        <end position="243"/>
    </location>
</feature>
<evidence type="ECO:0000313" key="5">
    <source>
        <dbReference type="EMBL" id="ABK77850.1"/>
    </source>
</evidence>
<dbReference type="SMART" id="SM00382">
    <property type="entry name" value="AAA"/>
    <property type="match status" value="1"/>
</dbReference>
<dbReference type="HOGENOM" id="CLU_000604_1_2_2"/>
<dbReference type="InterPro" id="IPR051120">
    <property type="entry name" value="ABC_AA/LPS_Transport"/>
</dbReference>
<dbReference type="EnsemblBacteria" id="ABK77850">
    <property type="protein sequence ID" value="ABK77850"/>
    <property type="gene ID" value="CENSYa_1226"/>
</dbReference>
<keyword evidence="3" id="KW-0067">ATP-binding</keyword>
<dbReference type="PANTHER" id="PTHR45772">
    <property type="entry name" value="CONSERVED COMPONENT OF ABC TRANSPORTER FOR NATURAL AMINO ACIDS-RELATED"/>
    <property type="match status" value="1"/>
</dbReference>
<dbReference type="Proteomes" id="UP000000758">
    <property type="component" value="Chromosome"/>
</dbReference>
<dbReference type="Gene3D" id="3.40.50.300">
    <property type="entry name" value="P-loop containing nucleotide triphosphate hydrolases"/>
    <property type="match status" value="1"/>
</dbReference>
<dbReference type="InterPro" id="IPR003593">
    <property type="entry name" value="AAA+_ATPase"/>
</dbReference>
<dbReference type="InterPro" id="IPR003439">
    <property type="entry name" value="ABC_transporter-like_ATP-bd"/>
</dbReference>
<dbReference type="PANTHER" id="PTHR45772:SF9">
    <property type="entry name" value="CONSERVED COMPONENT OF ABC TRANSPORTER FOR NATURAL AMINO ACIDS"/>
    <property type="match status" value="1"/>
</dbReference>
<dbReference type="KEGG" id="csy:CENSYa_1226"/>
<evidence type="ECO:0000256" key="3">
    <source>
        <dbReference type="ARBA" id="ARBA00022840"/>
    </source>
</evidence>
<dbReference type="EMBL" id="DP000238">
    <property type="protein sequence ID" value="ABK77850.1"/>
    <property type="molecule type" value="Genomic_DNA"/>
</dbReference>
<dbReference type="GO" id="GO:0005524">
    <property type="term" value="F:ATP binding"/>
    <property type="evidence" value="ECO:0007669"/>
    <property type="project" value="UniProtKB-KW"/>
</dbReference>
<dbReference type="AlphaFoldDB" id="A0RWY3"/>